<protein>
    <submittedName>
        <fullName evidence="1">Uncharacterized protein</fullName>
    </submittedName>
</protein>
<keyword evidence="2" id="KW-1185">Reference proteome</keyword>
<evidence type="ECO:0000313" key="2">
    <source>
        <dbReference type="Proteomes" id="UP000280188"/>
    </source>
</evidence>
<dbReference type="RefSeq" id="WP_232027564.1">
    <property type="nucleotide sequence ID" value="NZ_AP018795.1"/>
</dbReference>
<dbReference type="EMBL" id="AP018795">
    <property type="protein sequence ID" value="BBF66201.1"/>
    <property type="molecule type" value="Genomic_DNA"/>
</dbReference>
<accession>A0A2Z6IK08</accession>
<name>A0A2Z6IK08_ACIFI</name>
<sequence>MPRRRETGSGVQHFLGRVPSFMRQLIIQCRFGNLRPFPALVRDLDAIVLDGNAAVEAGEGDEMPKTQILPSTGFLYRSLSISVEN</sequence>
<gene>
    <name evidence="1" type="ORF">AFERRID_24190</name>
</gene>
<dbReference type="Proteomes" id="UP000280188">
    <property type="component" value="Chromosome"/>
</dbReference>
<reference evidence="1 2" key="1">
    <citation type="journal article" date="2018" name="Microbiol. Resour. Announc.">
        <title>Complete Genome Sequence of Acidithiobacillus ferridurans JCM 18981.</title>
        <authorList>
            <person name="Miyauchi T."/>
            <person name="Kouzuma A."/>
            <person name="Abe T."/>
            <person name="Watanabe K."/>
        </authorList>
    </citation>
    <scope>NUCLEOTIDE SEQUENCE [LARGE SCALE GENOMIC DNA]</scope>
    <source>
        <strain evidence="2">ATCC 33020 / DSM 29468 / JCM 18981 / 11Fe</strain>
    </source>
</reference>
<evidence type="ECO:0000313" key="1">
    <source>
        <dbReference type="EMBL" id="BBF66201.1"/>
    </source>
</evidence>
<dbReference type="AlphaFoldDB" id="A0A2Z6IK08"/>
<proteinExistence type="predicted"/>
<dbReference type="KEGG" id="afj:AFERRID_24190"/>
<organism evidence="1 2">
    <name type="scientific">Acidithiobacillus ferridurans</name>
    <dbReference type="NCBI Taxonomy" id="1232575"/>
    <lineage>
        <taxon>Bacteria</taxon>
        <taxon>Pseudomonadati</taxon>
        <taxon>Pseudomonadota</taxon>
        <taxon>Acidithiobacillia</taxon>
        <taxon>Acidithiobacillales</taxon>
        <taxon>Acidithiobacillaceae</taxon>
        <taxon>Acidithiobacillus</taxon>
    </lineage>
</organism>